<sequence length="490" mass="53479">MSGSRPGAVPDINAHSVRLRRLHEAALDGARPRGETPRSLISASWRRSMDAGVDPETRSAPPAFERRDLRDVRSRHPMGDLLPLIAGTLLDAASASAHILMVTDEEGRVLWRDGDREVMRTADEVGLADGFHWGEHAIGTNGMGTALATRRPVHVFSAEHLVRALHSWSCSAAPIVDPDGGQVLGCVDMSGSMHALHPATVALVETTARLAESHLALRMRERDDVFRARNDRHLRALRGEPGALVTATGRVVSCDRTRQWGDRVRLPGSGDRVVLPDGGTALLSPLDGGFLLRLPERAHAPTLTLSFLGTDHPDADLDGLRVPLSPRHAEILTLLALNPRGTTADQLSFHLYGDAGNPVTARAEIHRLRVQLGPVIAARPYRLTCAVRADFLDLRRLLAEKDAAAVAHAYRGPLLPRSEAPAVRGEREELEGRVRAHLLSRGSPDDLWTYANTEHARNDVHVLERLLVMLPHDDHRAAVARIRLSALALH</sequence>
<comment type="caution">
    <text evidence="4">The sequence shown here is derived from an EMBL/GenBank/DDBJ whole genome shotgun (WGS) entry which is preliminary data.</text>
</comment>
<accession>A0A9W6MAC9</accession>
<evidence type="ECO:0000313" key="4">
    <source>
        <dbReference type="EMBL" id="GLK06867.1"/>
    </source>
</evidence>
<evidence type="ECO:0000256" key="2">
    <source>
        <dbReference type="SAM" id="MobiDB-lite"/>
    </source>
</evidence>
<dbReference type="Pfam" id="PF01590">
    <property type="entry name" value="GAF"/>
    <property type="match status" value="1"/>
</dbReference>
<reference evidence="4" key="1">
    <citation type="journal article" date="2014" name="Int. J. Syst. Evol. Microbiol.">
        <title>Complete genome sequence of Corynebacterium casei LMG S-19264T (=DSM 44701T), isolated from a smear-ripened cheese.</title>
        <authorList>
            <consortium name="US DOE Joint Genome Institute (JGI-PGF)"/>
            <person name="Walter F."/>
            <person name="Albersmeier A."/>
            <person name="Kalinowski J."/>
            <person name="Ruckert C."/>
        </authorList>
    </citation>
    <scope>NUCLEOTIDE SEQUENCE</scope>
    <source>
        <strain evidence="4">VKM Ac-2007</strain>
    </source>
</reference>
<dbReference type="Gene3D" id="3.30.450.40">
    <property type="match status" value="1"/>
</dbReference>
<evidence type="ECO:0000256" key="1">
    <source>
        <dbReference type="ARBA" id="ARBA00023125"/>
    </source>
</evidence>
<evidence type="ECO:0000313" key="5">
    <source>
        <dbReference type="Proteomes" id="UP001143474"/>
    </source>
</evidence>
<feature type="domain" description="OmpR/PhoB-type" evidence="3">
    <location>
        <begin position="319"/>
        <end position="383"/>
    </location>
</feature>
<protein>
    <recommendedName>
        <fullName evidence="3">OmpR/PhoB-type domain-containing protein</fullName>
    </recommendedName>
</protein>
<keyword evidence="1" id="KW-0238">DNA-binding</keyword>
<dbReference type="GO" id="GO:0006355">
    <property type="term" value="P:regulation of DNA-templated transcription"/>
    <property type="evidence" value="ECO:0007669"/>
    <property type="project" value="InterPro"/>
</dbReference>
<dbReference type="GO" id="GO:0000160">
    <property type="term" value="P:phosphorelay signal transduction system"/>
    <property type="evidence" value="ECO:0007669"/>
    <property type="project" value="InterPro"/>
</dbReference>
<evidence type="ECO:0000259" key="3">
    <source>
        <dbReference type="SMART" id="SM00862"/>
    </source>
</evidence>
<organism evidence="4 5">
    <name type="scientific">Streptosporangium carneum</name>
    <dbReference type="NCBI Taxonomy" id="47481"/>
    <lineage>
        <taxon>Bacteria</taxon>
        <taxon>Bacillati</taxon>
        <taxon>Actinomycetota</taxon>
        <taxon>Actinomycetes</taxon>
        <taxon>Streptosporangiales</taxon>
        <taxon>Streptosporangiaceae</taxon>
        <taxon>Streptosporangium</taxon>
    </lineage>
</organism>
<dbReference type="EMBL" id="BSEV01000001">
    <property type="protein sequence ID" value="GLK06867.1"/>
    <property type="molecule type" value="Genomic_DNA"/>
</dbReference>
<dbReference type="AlphaFoldDB" id="A0A9W6MAC9"/>
<keyword evidence="5" id="KW-1185">Reference proteome</keyword>
<reference evidence="4" key="2">
    <citation type="submission" date="2023-01" db="EMBL/GenBank/DDBJ databases">
        <authorList>
            <person name="Sun Q."/>
            <person name="Evtushenko L."/>
        </authorList>
    </citation>
    <scope>NUCLEOTIDE SEQUENCE</scope>
    <source>
        <strain evidence="4">VKM Ac-2007</strain>
    </source>
</reference>
<feature type="compositionally biased region" description="Basic and acidic residues" evidence="2">
    <location>
        <begin position="25"/>
        <end position="36"/>
    </location>
</feature>
<name>A0A9W6MAC9_9ACTN</name>
<feature type="region of interest" description="Disordered" evidence="2">
    <location>
        <begin position="25"/>
        <end position="64"/>
    </location>
</feature>
<dbReference type="Proteomes" id="UP001143474">
    <property type="component" value="Unassembled WGS sequence"/>
</dbReference>
<dbReference type="GO" id="GO:0003677">
    <property type="term" value="F:DNA binding"/>
    <property type="evidence" value="ECO:0007669"/>
    <property type="project" value="UniProtKB-KW"/>
</dbReference>
<dbReference type="InterPro" id="IPR001867">
    <property type="entry name" value="OmpR/PhoB-type_DNA-bd"/>
</dbReference>
<dbReference type="InterPro" id="IPR029016">
    <property type="entry name" value="GAF-like_dom_sf"/>
</dbReference>
<dbReference type="SMART" id="SM00862">
    <property type="entry name" value="Trans_reg_C"/>
    <property type="match status" value="1"/>
</dbReference>
<dbReference type="RefSeq" id="WP_271215460.1">
    <property type="nucleotide sequence ID" value="NZ_BAAAVD010000006.1"/>
</dbReference>
<proteinExistence type="predicted"/>
<dbReference type="InterPro" id="IPR003018">
    <property type="entry name" value="GAF"/>
</dbReference>
<gene>
    <name evidence="4" type="ORF">GCM10017600_02720</name>
</gene>